<dbReference type="RefSeq" id="WP_320747736.1">
    <property type="nucleotide sequence ID" value="NZ_CP152477.1"/>
</dbReference>
<name>A0ABU5FHI9_9PSED</name>
<organism evidence="1 2">
    <name type="scientific">Pseudomonas salmasensis</name>
    <dbReference type="NCBI Taxonomy" id="2745514"/>
    <lineage>
        <taxon>Bacteria</taxon>
        <taxon>Pseudomonadati</taxon>
        <taxon>Pseudomonadota</taxon>
        <taxon>Gammaproteobacteria</taxon>
        <taxon>Pseudomonadales</taxon>
        <taxon>Pseudomonadaceae</taxon>
        <taxon>Pseudomonas</taxon>
    </lineage>
</organism>
<evidence type="ECO:0000313" key="1">
    <source>
        <dbReference type="EMBL" id="MDY4301203.1"/>
    </source>
</evidence>
<keyword evidence="2" id="KW-1185">Reference proteome</keyword>
<proteinExistence type="predicted"/>
<sequence>MKAYAGERKFQAPVSEDFSRGMLSDPLARGEGTDSLNDTGLISCLAGWWRRRKLD</sequence>
<accession>A0ABU5FHI9</accession>
<dbReference type="EMBL" id="JAXGGE010000001">
    <property type="protein sequence ID" value="MDY4301203.1"/>
    <property type="molecule type" value="Genomic_DNA"/>
</dbReference>
<comment type="caution">
    <text evidence="1">The sequence shown here is derived from an EMBL/GenBank/DDBJ whole genome shotgun (WGS) entry which is preliminary data.</text>
</comment>
<protein>
    <submittedName>
        <fullName evidence="1">Type III secretion effector protein</fullName>
    </submittedName>
</protein>
<evidence type="ECO:0000313" key="2">
    <source>
        <dbReference type="Proteomes" id="UP001277967"/>
    </source>
</evidence>
<reference evidence="1 2" key="1">
    <citation type="submission" date="2023-11" db="EMBL/GenBank/DDBJ databases">
        <title>Genome sequence of Pseudomonas salmasensis Strain SLU99.</title>
        <authorList>
            <person name="Ghadamgahi F."/>
            <person name="Kalyandurg P.B."/>
            <person name="Catara V."/>
            <person name="Vetukuri R."/>
            <person name="Ghosh S."/>
        </authorList>
    </citation>
    <scope>NUCLEOTIDE SEQUENCE [LARGE SCALE GENOMIC DNA]</scope>
    <source>
        <strain evidence="1 2">SLU99</strain>
    </source>
</reference>
<dbReference type="Proteomes" id="UP001277967">
    <property type="component" value="Unassembled WGS sequence"/>
</dbReference>
<gene>
    <name evidence="1" type="ORF">SO486_14575</name>
</gene>